<dbReference type="InterPro" id="IPR027417">
    <property type="entry name" value="P-loop_NTPase"/>
</dbReference>
<comment type="caution">
    <text evidence="5">The sequence shown here is derived from an EMBL/GenBank/DDBJ whole genome shotgun (WGS) entry which is preliminary data.</text>
</comment>
<keyword evidence="2" id="KW-0547">Nucleotide-binding</keyword>
<dbReference type="Gene3D" id="3.40.50.300">
    <property type="entry name" value="P-loop containing nucleotide triphosphate hydrolases"/>
    <property type="match status" value="1"/>
</dbReference>
<dbReference type="RefSeq" id="WP_337718176.1">
    <property type="nucleotide sequence ID" value="NZ_JBBEUB010000016.1"/>
</dbReference>
<proteinExistence type="predicted"/>
<dbReference type="Proteomes" id="UP001378956">
    <property type="component" value="Unassembled WGS sequence"/>
</dbReference>
<dbReference type="EMBL" id="JBBEUB010000016">
    <property type="protein sequence ID" value="MEJ2905784.1"/>
    <property type="molecule type" value="Genomic_DNA"/>
</dbReference>
<dbReference type="Pfam" id="PF00005">
    <property type="entry name" value="ABC_tran"/>
    <property type="match status" value="1"/>
</dbReference>
<keyword evidence="6" id="KW-1185">Reference proteome</keyword>
<dbReference type="InterPro" id="IPR003439">
    <property type="entry name" value="ABC_transporter-like_ATP-bd"/>
</dbReference>
<dbReference type="PANTHER" id="PTHR42781">
    <property type="entry name" value="SPERMIDINE/PUTRESCINE IMPORT ATP-BINDING PROTEIN POTA"/>
    <property type="match status" value="1"/>
</dbReference>
<dbReference type="GO" id="GO:0005524">
    <property type="term" value="F:ATP binding"/>
    <property type="evidence" value="ECO:0007669"/>
    <property type="project" value="UniProtKB-KW"/>
</dbReference>
<dbReference type="PROSITE" id="PS00211">
    <property type="entry name" value="ABC_TRANSPORTER_1"/>
    <property type="match status" value="1"/>
</dbReference>
<dbReference type="PROSITE" id="PS50893">
    <property type="entry name" value="ABC_TRANSPORTER_2"/>
    <property type="match status" value="1"/>
</dbReference>
<keyword evidence="1" id="KW-0813">Transport</keyword>
<feature type="domain" description="ABC transporter" evidence="4">
    <location>
        <begin position="1"/>
        <end position="205"/>
    </location>
</feature>
<organism evidence="5 6">
    <name type="scientific">Pedobacter panaciterrae</name>
    <dbReference type="NCBI Taxonomy" id="363849"/>
    <lineage>
        <taxon>Bacteria</taxon>
        <taxon>Pseudomonadati</taxon>
        <taxon>Bacteroidota</taxon>
        <taxon>Sphingobacteriia</taxon>
        <taxon>Sphingobacteriales</taxon>
        <taxon>Sphingobacteriaceae</taxon>
        <taxon>Pedobacter</taxon>
    </lineage>
</organism>
<dbReference type="InterPro" id="IPR003593">
    <property type="entry name" value="AAA+_ATPase"/>
</dbReference>
<evidence type="ECO:0000256" key="2">
    <source>
        <dbReference type="ARBA" id="ARBA00022741"/>
    </source>
</evidence>
<dbReference type="InterPro" id="IPR017871">
    <property type="entry name" value="ABC_transporter-like_CS"/>
</dbReference>
<name>A0ABU8NUZ0_9SPHI</name>
<evidence type="ECO:0000313" key="5">
    <source>
        <dbReference type="EMBL" id="MEJ2905784.1"/>
    </source>
</evidence>
<sequence length="205" mass="23222">MIEINIKKRVRTYNGTNLIQVKASFHHRHITQIIGPSGSGKTTLLKIIAGLIKPEEGKITANENVWLDTKANRNLEPQKRSVGFVFQDYALFPNMTVIEHLQYGSNDAQYIDRLIAIGRLDAFRTHKPKHLSGGQQQRLAILRALSTKPSLLLMDEPFSALDNVLKKDVMTDLKTLFDELKITCLVVTHHPLETEGFAEYSFELV</sequence>
<reference evidence="5 6" key="1">
    <citation type="submission" date="2024-03" db="EMBL/GenBank/DDBJ databases">
        <title>Sequence of Lycoming College Course Isolates.</title>
        <authorList>
            <person name="Plotts O."/>
            <person name="Newman J."/>
        </authorList>
    </citation>
    <scope>NUCLEOTIDE SEQUENCE [LARGE SCALE GENOMIC DNA]</scope>
    <source>
        <strain evidence="5 6">CJB-3</strain>
    </source>
</reference>
<evidence type="ECO:0000259" key="4">
    <source>
        <dbReference type="PROSITE" id="PS50893"/>
    </source>
</evidence>
<keyword evidence="3 5" id="KW-0067">ATP-binding</keyword>
<protein>
    <submittedName>
        <fullName evidence="5">ATP-binding cassette domain-containing protein</fullName>
    </submittedName>
</protein>
<dbReference type="SMART" id="SM00382">
    <property type="entry name" value="AAA"/>
    <property type="match status" value="1"/>
</dbReference>
<dbReference type="InterPro" id="IPR050093">
    <property type="entry name" value="ABC_SmlMolc_Importer"/>
</dbReference>
<evidence type="ECO:0000313" key="6">
    <source>
        <dbReference type="Proteomes" id="UP001378956"/>
    </source>
</evidence>
<gene>
    <name evidence="5" type="ORF">WAE58_25285</name>
</gene>
<accession>A0ABU8NUZ0</accession>
<evidence type="ECO:0000256" key="3">
    <source>
        <dbReference type="ARBA" id="ARBA00022840"/>
    </source>
</evidence>
<evidence type="ECO:0000256" key="1">
    <source>
        <dbReference type="ARBA" id="ARBA00022448"/>
    </source>
</evidence>
<dbReference type="SUPFAM" id="SSF52540">
    <property type="entry name" value="P-loop containing nucleoside triphosphate hydrolases"/>
    <property type="match status" value="1"/>
</dbReference>
<dbReference type="PANTHER" id="PTHR42781:SF4">
    <property type="entry name" value="SPERMIDINE_PUTRESCINE IMPORT ATP-BINDING PROTEIN POTA"/>
    <property type="match status" value="1"/>
</dbReference>